<dbReference type="RefSeq" id="WP_111064262.1">
    <property type="nucleotide sequence ID" value="NZ_JBHUCU010000001.1"/>
</dbReference>
<reference evidence="1 2" key="1">
    <citation type="submission" date="2018-06" db="EMBL/GenBank/DDBJ databases">
        <title>The draft genome sequence of Crocinitomix sp. SM1701.</title>
        <authorList>
            <person name="Zhang X."/>
        </authorList>
    </citation>
    <scope>NUCLEOTIDE SEQUENCE [LARGE SCALE GENOMIC DNA]</scope>
    <source>
        <strain evidence="1 2">SM1701</strain>
    </source>
</reference>
<gene>
    <name evidence="1" type="ORF">DNU06_14730</name>
</gene>
<comment type="caution">
    <text evidence="1">The sequence shown here is derived from an EMBL/GenBank/DDBJ whole genome shotgun (WGS) entry which is preliminary data.</text>
</comment>
<dbReference type="Proteomes" id="UP000249248">
    <property type="component" value="Unassembled WGS sequence"/>
</dbReference>
<dbReference type="OrthoDB" id="9786191at2"/>
<sequence>MKLIFIGCILFLVIGSCTKNKALELDLLEKYPCIDTISYDKVIKVIMNQSCNTSGCHDNTNAAGYTFTSYELVSSNAVIIDHVMSHNGTVPMPLNQPQLPDSIRAKFKCWMKQGKLNN</sequence>
<dbReference type="PROSITE" id="PS51257">
    <property type="entry name" value="PROKAR_LIPOPROTEIN"/>
    <property type="match status" value="1"/>
</dbReference>
<organism evidence="1 2">
    <name type="scientific">Putridiphycobacter roseus</name>
    <dbReference type="NCBI Taxonomy" id="2219161"/>
    <lineage>
        <taxon>Bacteria</taxon>
        <taxon>Pseudomonadati</taxon>
        <taxon>Bacteroidota</taxon>
        <taxon>Flavobacteriia</taxon>
        <taxon>Flavobacteriales</taxon>
        <taxon>Crocinitomicaceae</taxon>
        <taxon>Putridiphycobacter</taxon>
    </lineage>
</organism>
<dbReference type="EMBL" id="QKSB01000012">
    <property type="protein sequence ID" value="PZE16053.1"/>
    <property type="molecule type" value="Genomic_DNA"/>
</dbReference>
<keyword evidence="2" id="KW-1185">Reference proteome</keyword>
<evidence type="ECO:0000313" key="1">
    <source>
        <dbReference type="EMBL" id="PZE16053.1"/>
    </source>
</evidence>
<proteinExistence type="predicted"/>
<evidence type="ECO:0000313" key="2">
    <source>
        <dbReference type="Proteomes" id="UP000249248"/>
    </source>
</evidence>
<dbReference type="AlphaFoldDB" id="A0A2W1NAK1"/>
<protein>
    <recommendedName>
        <fullName evidence="3">Cytochrome C Planctomycete-type domain-containing protein</fullName>
    </recommendedName>
</protein>
<name>A0A2W1NAK1_9FLAO</name>
<accession>A0A2W1NAK1</accession>
<evidence type="ECO:0008006" key="3">
    <source>
        <dbReference type="Google" id="ProtNLM"/>
    </source>
</evidence>